<organism evidence="2 3">
    <name type="scientific">Cirrhinus molitorella</name>
    <name type="common">mud carp</name>
    <dbReference type="NCBI Taxonomy" id="172907"/>
    <lineage>
        <taxon>Eukaryota</taxon>
        <taxon>Metazoa</taxon>
        <taxon>Chordata</taxon>
        <taxon>Craniata</taxon>
        <taxon>Vertebrata</taxon>
        <taxon>Euteleostomi</taxon>
        <taxon>Actinopterygii</taxon>
        <taxon>Neopterygii</taxon>
        <taxon>Teleostei</taxon>
        <taxon>Ostariophysi</taxon>
        <taxon>Cypriniformes</taxon>
        <taxon>Cyprinidae</taxon>
        <taxon>Labeoninae</taxon>
        <taxon>Labeonini</taxon>
        <taxon>Cirrhinus</taxon>
    </lineage>
</organism>
<sequence>MEWGGKGEEKGGQRDYFPLFPVTTQASSGDPASDPFRLCETAGRNGPSVASIRAVEILLSLLSGVETPVTRHKAHWGRARERERTEQNHCIPQKKKKEMWRQKG</sequence>
<accession>A0ABR3NB40</accession>
<protein>
    <submittedName>
        <fullName evidence="2">Uncharacterized protein</fullName>
    </submittedName>
</protein>
<comment type="caution">
    <text evidence="2">The sequence shown here is derived from an EMBL/GenBank/DDBJ whole genome shotgun (WGS) entry which is preliminary data.</text>
</comment>
<feature type="region of interest" description="Disordered" evidence="1">
    <location>
        <begin position="70"/>
        <end position="104"/>
    </location>
</feature>
<gene>
    <name evidence="2" type="ORF">QQF64_026988</name>
</gene>
<dbReference type="Proteomes" id="UP001558613">
    <property type="component" value="Unassembled WGS sequence"/>
</dbReference>
<evidence type="ECO:0000313" key="2">
    <source>
        <dbReference type="EMBL" id="KAL1274174.1"/>
    </source>
</evidence>
<evidence type="ECO:0000313" key="3">
    <source>
        <dbReference type="Proteomes" id="UP001558613"/>
    </source>
</evidence>
<reference evidence="2 3" key="1">
    <citation type="submission" date="2023-09" db="EMBL/GenBank/DDBJ databases">
        <authorList>
            <person name="Wang M."/>
        </authorList>
    </citation>
    <scope>NUCLEOTIDE SEQUENCE [LARGE SCALE GENOMIC DNA]</scope>
    <source>
        <strain evidence="2">GT-2023</strain>
        <tissue evidence="2">Liver</tissue>
    </source>
</reference>
<feature type="compositionally biased region" description="Basic and acidic residues" evidence="1">
    <location>
        <begin position="78"/>
        <end position="87"/>
    </location>
</feature>
<name>A0ABR3NB40_9TELE</name>
<dbReference type="EMBL" id="JAYMGO010000005">
    <property type="protein sequence ID" value="KAL1274174.1"/>
    <property type="molecule type" value="Genomic_DNA"/>
</dbReference>
<proteinExistence type="predicted"/>
<keyword evidence="3" id="KW-1185">Reference proteome</keyword>
<evidence type="ECO:0000256" key="1">
    <source>
        <dbReference type="SAM" id="MobiDB-lite"/>
    </source>
</evidence>